<feature type="region of interest" description="Disordered" evidence="1">
    <location>
        <begin position="1"/>
        <end position="44"/>
    </location>
</feature>
<organism evidence="2 3">
    <name type="scientific">Brassica rapa subsp. trilocularis</name>
    <dbReference type="NCBI Taxonomy" id="1813537"/>
    <lineage>
        <taxon>Eukaryota</taxon>
        <taxon>Viridiplantae</taxon>
        <taxon>Streptophyta</taxon>
        <taxon>Embryophyta</taxon>
        <taxon>Tracheophyta</taxon>
        <taxon>Spermatophyta</taxon>
        <taxon>Magnoliopsida</taxon>
        <taxon>eudicotyledons</taxon>
        <taxon>Gunneridae</taxon>
        <taxon>Pentapetalae</taxon>
        <taxon>rosids</taxon>
        <taxon>malvids</taxon>
        <taxon>Brassicales</taxon>
        <taxon>Brassicaceae</taxon>
        <taxon>Brassiceae</taxon>
        <taxon>Brassica</taxon>
    </lineage>
</organism>
<proteinExistence type="predicted"/>
<evidence type="ECO:0000256" key="1">
    <source>
        <dbReference type="SAM" id="MobiDB-lite"/>
    </source>
</evidence>
<protein>
    <submittedName>
        <fullName evidence="2">Uncharacterized protein</fullName>
    </submittedName>
</protein>
<name>A0ABQ7M1Z2_BRACM</name>
<reference evidence="2 3" key="1">
    <citation type="submission" date="2021-03" db="EMBL/GenBank/DDBJ databases">
        <authorList>
            <person name="King G.J."/>
            <person name="Bancroft I."/>
            <person name="Baten A."/>
            <person name="Bloomfield J."/>
            <person name="Borpatragohain P."/>
            <person name="He Z."/>
            <person name="Irish N."/>
            <person name="Irwin J."/>
            <person name="Liu K."/>
            <person name="Mauleon R.P."/>
            <person name="Moore J."/>
            <person name="Morris R."/>
            <person name="Ostergaard L."/>
            <person name="Wang B."/>
            <person name="Wells R."/>
        </authorList>
    </citation>
    <scope>NUCLEOTIDE SEQUENCE [LARGE SCALE GENOMIC DNA]</scope>
    <source>
        <strain evidence="2">R-o-18</strain>
        <tissue evidence="2">Leaf</tissue>
    </source>
</reference>
<dbReference type="InterPro" id="IPR012866">
    <property type="entry name" value="DUF1644"/>
</dbReference>
<evidence type="ECO:0000313" key="2">
    <source>
        <dbReference type="EMBL" id="KAG5392315.1"/>
    </source>
</evidence>
<comment type="caution">
    <text evidence="2">The sequence shown here is derived from an EMBL/GenBank/DDBJ whole genome shotgun (WGS) entry which is preliminary data.</text>
</comment>
<dbReference type="InterPro" id="IPR013083">
    <property type="entry name" value="Znf_RING/FYVE/PHD"/>
</dbReference>
<feature type="region of interest" description="Disordered" evidence="1">
    <location>
        <begin position="120"/>
        <end position="148"/>
    </location>
</feature>
<dbReference type="Pfam" id="PF07800">
    <property type="entry name" value="DUF1644"/>
    <property type="match status" value="2"/>
</dbReference>
<evidence type="ECO:0000313" key="3">
    <source>
        <dbReference type="Proteomes" id="UP000823674"/>
    </source>
</evidence>
<dbReference type="PANTHER" id="PTHR31197">
    <property type="entry name" value="OS01G0612600 PROTEIN"/>
    <property type="match status" value="1"/>
</dbReference>
<dbReference type="EMBL" id="JADBGQ010000006">
    <property type="protein sequence ID" value="KAG5392315.1"/>
    <property type="molecule type" value="Genomic_DNA"/>
</dbReference>
<dbReference type="Gene3D" id="3.30.40.10">
    <property type="entry name" value="Zinc/RING finger domain, C3HC4 (zinc finger)"/>
    <property type="match status" value="1"/>
</dbReference>
<sequence length="368" mass="42751">GHVLKEKLYKPFKKEKQREKESQKDKCVKNGKESREGGLTRTEHSRAVSSCLKRRLDAYKKAREPYRQSHIHARVSNNLFIFTVSYVTSLRPPPSLSLLFSLSFLRRVCKMLKERQVLPDSSNKNRVSPYPLRSCRSKKQKEAESPLEPENVSEWEDVRCVICMEPPHNAVLLQCSSFSKGCRAYMCDTSARHSNCFKQYRRNKKNASRCSSGKTLSCPYCRGEVDGTVKSTSARRFMNAKPRCCSMDKCEFSGTYSQLKTHLKAAHPGFTPPKMEPWEHLHMWEEVERAEFIEMINARQRWEAEQRLLAEHHYQVPHHHHHPMIDLNLDAFMHDVFVGVRGQASAPSYPAYMSQLDFHGAMYPRWTP</sequence>
<gene>
    <name evidence="2" type="primary">A06p012970.1_BraROA</name>
    <name evidence="2" type="ORF">IGI04_022278</name>
</gene>
<feature type="non-terminal residue" evidence="2">
    <location>
        <position position="1"/>
    </location>
</feature>
<accession>A0ABQ7M1Z2</accession>
<keyword evidence="3" id="KW-1185">Reference proteome</keyword>
<dbReference type="PANTHER" id="PTHR31197:SF43">
    <property type="entry name" value="C2H2-TYPE DOMAIN-CONTAINING PROTEIN"/>
    <property type="match status" value="1"/>
</dbReference>
<dbReference type="Proteomes" id="UP000823674">
    <property type="component" value="Chromosome A06"/>
</dbReference>